<dbReference type="AlphaFoldDB" id="A0A8H4TTP6"/>
<organism evidence="2 3">
    <name type="scientific">Fusarium sarcochroum</name>
    <dbReference type="NCBI Taxonomy" id="1208366"/>
    <lineage>
        <taxon>Eukaryota</taxon>
        <taxon>Fungi</taxon>
        <taxon>Dikarya</taxon>
        <taxon>Ascomycota</taxon>
        <taxon>Pezizomycotina</taxon>
        <taxon>Sordariomycetes</taxon>
        <taxon>Hypocreomycetidae</taxon>
        <taxon>Hypocreales</taxon>
        <taxon>Nectriaceae</taxon>
        <taxon>Fusarium</taxon>
        <taxon>Fusarium lateritium species complex</taxon>
    </lineage>
</organism>
<reference evidence="2" key="2">
    <citation type="submission" date="2020-05" db="EMBL/GenBank/DDBJ databases">
        <authorList>
            <person name="Kim H.-S."/>
            <person name="Proctor R.H."/>
            <person name="Brown D.W."/>
        </authorList>
    </citation>
    <scope>NUCLEOTIDE SEQUENCE</scope>
    <source>
        <strain evidence="2">NRRL 20472</strain>
    </source>
</reference>
<feature type="signal peptide" evidence="1">
    <location>
        <begin position="1"/>
        <end position="20"/>
    </location>
</feature>
<accession>A0A8H4TTP6</accession>
<evidence type="ECO:0000313" key="3">
    <source>
        <dbReference type="Proteomes" id="UP000622797"/>
    </source>
</evidence>
<evidence type="ECO:0000313" key="2">
    <source>
        <dbReference type="EMBL" id="KAF4963734.1"/>
    </source>
</evidence>
<dbReference type="OrthoDB" id="5094728at2759"/>
<dbReference type="EMBL" id="JABEXW010000453">
    <property type="protein sequence ID" value="KAF4963734.1"/>
    <property type="molecule type" value="Genomic_DNA"/>
</dbReference>
<proteinExistence type="predicted"/>
<keyword evidence="3" id="KW-1185">Reference proteome</keyword>
<sequence length="151" mass="16748">MQFFLISILSFMAFLSISGAATIGTRDLKTYDSPETPVDTTDDVFKSVNGLDNAAELMVLYNTYIKPDNAINGLNVTAMLEDYTKMSWRQEQLNEIIAASTAQSPEVQDASSVDKRCSPKSCANFCRPWFLIFTVCFLGCSIDQRPSSCNL</sequence>
<comment type="caution">
    <text evidence="2">The sequence shown here is derived from an EMBL/GenBank/DDBJ whole genome shotgun (WGS) entry which is preliminary data.</text>
</comment>
<gene>
    <name evidence="2" type="ORF">FSARC_8282</name>
</gene>
<reference evidence="2" key="1">
    <citation type="journal article" date="2020" name="BMC Genomics">
        <title>Correction to: Identification and distribution of gene clusters required for synthesis of sphingolipid metabolism inhibitors in diverse species of the filamentous fungus Fusarium.</title>
        <authorList>
            <person name="Kim H.S."/>
            <person name="Lohmar J.M."/>
            <person name="Busman M."/>
            <person name="Brown D.W."/>
            <person name="Naumann T.A."/>
            <person name="Divon H.H."/>
            <person name="Lysoe E."/>
            <person name="Uhlig S."/>
            <person name="Proctor R.H."/>
        </authorList>
    </citation>
    <scope>NUCLEOTIDE SEQUENCE</scope>
    <source>
        <strain evidence="2">NRRL 20472</strain>
    </source>
</reference>
<name>A0A8H4TTP6_9HYPO</name>
<keyword evidence="1" id="KW-0732">Signal</keyword>
<feature type="chain" id="PRO_5034097273" evidence="1">
    <location>
        <begin position="21"/>
        <end position="151"/>
    </location>
</feature>
<protein>
    <submittedName>
        <fullName evidence="2">Uncharacterized protein</fullName>
    </submittedName>
</protein>
<evidence type="ECO:0000256" key="1">
    <source>
        <dbReference type="SAM" id="SignalP"/>
    </source>
</evidence>
<dbReference type="Proteomes" id="UP000622797">
    <property type="component" value="Unassembled WGS sequence"/>
</dbReference>